<evidence type="ECO:0000256" key="1">
    <source>
        <dbReference type="SAM" id="MobiDB-lite"/>
    </source>
</evidence>
<dbReference type="InterPro" id="IPR029063">
    <property type="entry name" value="SAM-dependent_MTases_sf"/>
</dbReference>
<protein>
    <recommendedName>
        <fullName evidence="4">FAM86 N-terminal domain-containing protein</fullName>
    </recommendedName>
</protein>
<gene>
    <name evidence="2" type="ORF">Vbra_21450</name>
</gene>
<dbReference type="InParanoid" id="A0A0G4FL14"/>
<dbReference type="AlphaFoldDB" id="A0A0G4FL14"/>
<evidence type="ECO:0000313" key="2">
    <source>
        <dbReference type="EMBL" id="CEM14664.1"/>
    </source>
</evidence>
<dbReference type="Proteomes" id="UP000041254">
    <property type="component" value="Unassembled WGS sequence"/>
</dbReference>
<dbReference type="EMBL" id="CDMY01000456">
    <property type="protein sequence ID" value="CEM14664.1"/>
    <property type="molecule type" value="Genomic_DNA"/>
</dbReference>
<name>A0A0G4FL14_VITBC</name>
<feature type="region of interest" description="Disordered" evidence="1">
    <location>
        <begin position="211"/>
        <end position="234"/>
    </location>
</feature>
<proteinExistence type="predicted"/>
<sequence>MWDAEILQLGGPSSVRIKQETNWEKACTVGLGAVVWEAGISLATMMLDRLPDGFFDNGVGVVEIGAGTGVCGLVCADKGARRVRMTDRPEVLPLIAESVALNSHLKDSGRIEVAPLLWHEASPADFRINTDDESSGSRRSRPYDLLIASGSDIFDDLRHALQVYLFTSCVESAPGSSGPALLSFEERADISLHECASLFLPLMRPFHVDTDGRVRHTPPASQTAPTDVPQPQDDHHSVRFSVAKSFAAPSMRGATSDTPSAPDPSSLTLVRARVFEVNVAPYFTQTDCKLVAAYGERVCDWGGGGDRVEAGAAAGQGCGLGGSQVFECLRQALGQEHFRELTDADFPS</sequence>
<organism evidence="2 3">
    <name type="scientific">Vitrella brassicaformis (strain CCMP3155)</name>
    <dbReference type="NCBI Taxonomy" id="1169540"/>
    <lineage>
        <taxon>Eukaryota</taxon>
        <taxon>Sar</taxon>
        <taxon>Alveolata</taxon>
        <taxon>Colpodellida</taxon>
        <taxon>Vitrellaceae</taxon>
        <taxon>Vitrella</taxon>
    </lineage>
</organism>
<accession>A0A0G4FL14</accession>
<dbReference type="PANTHER" id="PTHR14614">
    <property type="entry name" value="HEPATOCELLULAR CARCINOMA-ASSOCIATED ANTIGEN"/>
    <property type="match status" value="1"/>
</dbReference>
<reference evidence="2 3" key="1">
    <citation type="submission" date="2014-11" db="EMBL/GenBank/DDBJ databases">
        <authorList>
            <person name="Zhu J."/>
            <person name="Qi W."/>
            <person name="Song R."/>
        </authorList>
    </citation>
    <scope>NUCLEOTIDE SEQUENCE [LARGE SCALE GENOMIC DNA]</scope>
</reference>
<dbReference type="VEuPathDB" id="CryptoDB:Vbra_21450"/>
<evidence type="ECO:0000313" key="3">
    <source>
        <dbReference type="Proteomes" id="UP000041254"/>
    </source>
</evidence>
<dbReference type="InterPro" id="IPR019410">
    <property type="entry name" value="Methyltransf_16"/>
</dbReference>
<dbReference type="OrthoDB" id="46564at2759"/>
<dbReference type="Gene3D" id="3.40.50.150">
    <property type="entry name" value="Vaccinia Virus protein VP39"/>
    <property type="match status" value="1"/>
</dbReference>
<dbReference type="SUPFAM" id="SSF53335">
    <property type="entry name" value="S-adenosyl-L-methionine-dependent methyltransferases"/>
    <property type="match status" value="1"/>
</dbReference>
<dbReference type="STRING" id="1169540.A0A0G4FL14"/>
<dbReference type="Pfam" id="PF10294">
    <property type="entry name" value="Methyltransf_16"/>
    <property type="match status" value="1"/>
</dbReference>
<evidence type="ECO:0008006" key="4">
    <source>
        <dbReference type="Google" id="ProtNLM"/>
    </source>
</evidence>
<keyword evidence="3" id="KW-1185">Reference proteome</keyword>